<evidence type="ECO:0000313" key="5">
    <source>
        <dbReference type="EMBL" id="KAK5984645.1"/>
    </source>
</evidence>
<accession>A0AAN8FUT2</accession>
<reference evidence="5 6" key="1">
    <citation type="submission" date="2019-10" db="EMBL/GenBank/DDBJ databases">
        <title>Assembly and Annotation for the nematode Trichostrongylus colubriformis.</title>
        <authorList>
            <person name="Martin J."/>
        </authorList>
    </citation>
    <scope>NUCLEOTIDE SEQUENCE [LARGE SCALE GENOMIC DNA]</scope>
    <source>
        <strain evidence="5">G859</strain>
        <tissue evidence="5">Whole worm</tissue>
    </source>
</reference>
<feature type="domain" description="ShKT" evidence="4">
    <location>
        <begin position="519"/>
        <end position="553"/>
    </location>
</feature>
<dbReference type="PANTHER" id="PTHR11474:SF21">
    <property type="entry name" value="SHKT DOMAIN-CONTAINING PROTEIN"/>
    <property type="match status" value="1"/>
</dbReference>
<evidence type="ECO:0000256" key="2">
    <source>
        <dbReference type="PROSITE-ProRule" id="PRU01005"/>
    </source>
</evidence>
<evidence type="ECO:0000259" key="4">
    <source>
        <dbReference type="PROSITE" id="PS51670"/>
    </source>
</evidence>
<comment type="caution">
    <text evidence="2">Lacks conserved residue(s) required for the propagation of feature annotation.</text>
</comment>
<dbReference type="Pfam" id="PF01549">
    <property type="entry name" value="ShK"/>
    <property type="match status" value="2"/>
</dbReference>
<feature type="non-terminal residue" evidence="5">
    <location>
        <position position="1"/>
    </location>
</feature>
<dbReference type="AlphaFoldDB" id="A0AAN8FUT2"/>
<keyword evidence="2" id="KW-1015">Disulfide bond</keyword>
<dbReference type="GO" id="GO:0046872">
    <property type="term" value="F:metal ion binding"/>
    <property type="evidence" value="ECO:0007669"/>
    <property type="project" value="UniProtKB-KW"/>
</dbReference>
<dbReference type="InterPro" id="IPR008922">
    <property type="entry name" value="Di-copper_centre_dom_sf"/>
</dbReference>
<feature type="domain" description="ShKT" evidence="4">
    <location>
        <begin position="441"/>
        <end position="475"/>
    </location>
</feature>
<dbReference type="InterPro" id="IPR050316">
    <property type="entry name" value="Tyrosinase/Hemocyanin"/>
</dbReference>
<dbReference type="Pfam" id="PF00264">
    <property type="entry name" value="Tyrosinase"/>
    <property type="match status" value="1"/>
</dbReference>
<feature type="disulfide bond" evidence="2">
    <location>
        <begin position="519"/>
        <end position="553"/>
    </location>
</feature>
<name>A0AAN8FUT2_TRICO</name>
<dbReference type="InterPro" id="IPR002227">
    <property type="entry name" value="Tyrosinase_Cu-bd"/>
</dbReference>
<evidence type="ECO:0000313" key="6">
    <source>
        <dbReference type="Proteomes" id="UP001331761"/>
    </source>
</evidence>
<dbReference type="PRINTS" id="PR00092">
    <property type="entry name" value="TYROSINASE"/>
</dbReference>
<dbReference type="GO" id="GO:0016491">
    <property type="term" value="F:oxidoreductase activity"/>
    <property type="evidence" value="ECO:0007669"/>
    <property type="project" value="InterPro"/>
</dbReference>
<evidence type="ECO:0000256" key="3">
    <source>
        <dbReference type="SAM" id="MobiDB-lite"/>
    </source>
</evidence>
<proteinExistence type="predicted"/>
<comment type="caution">
    <text evidence="5">The sequence shown here is derived from an EMBL/GenBank/DDBJ whole genome shotgun (WGS) entry which is preliminary data.</text>
</comment>
<keyword evidence="1" id="KW-0479">Metal-binding</keyword>
<dbReference type="PROSITE" id="PS00498">
    <property type="entry name" value="TYROSINASE_2"/>
    <property type="match status" value="1"/>
</dbReference>
<dbReference type="InterPro" id="IPR003582">
    <property type="entry name" value="ShKT_dom"/>
</dbReference>
<organism evidence="5 6">
    <name type="scientific">Trichostrongylus colubriformis</name>
    <name type="common">Black scour worm</name>
    <dbReference type="NCBI Taxonomy" id="6319"/>
    <lineage>
        <taxon>Eukaryota</taxon>
        <taxon>Metazoa</taxon>
        <taxon>Ecdysozoa</taxon>
        <taxon>Nematoda</taxon>
        <taxon>Chromadorea</taxon>
        <taxon>Rhabditida</taxon>
        <taxon>Rhabditina</taxon>
        <taxon>Rhabditomorpha</taxon>
        <taxon>Strongyloidea</taxon>
        <taxon>Trichostrongylidae</taxon>
        <taxon>Trichostrongylus</taxon>
    </lineage>
</organism>
<sequence length="641" mass="70452">VIGVCGKKDEKRRNIHIKFLQSVPAVSPNSVQSPGGSGGAVTSLLATSETARNAYECVDIACLCGFFGGTGGANCVLRNGQRLTRGIRKEYRVMTNQERQRYHTAMWTIKGNGDYDTLSRIHSSFQTSPGAHSGPAFLPWHREFIKRLEIALRRVDPSIALPYWDSVLDSRIPNPAESSLFTNELMGRAGPDGSIRTGAFRGWLTVDQSRVFRRNLGETGRPFQEADIAAVQATGDFRQVLAYTSPSQNCPNPAAWTALEYSHGNPHVFIGGDMFQPTTSTNDPIFWNHHSFVDLIWENWRQSRQSRSARETQYPPNNPACSGAAHYGTNTMQPFFPMTNIDGLSNQYTDNLYTYQARPTCSAGNPTGCGSRFLFCDFSHGAPRCAAKIAVGGNCGGYFNNEDRCYLSTCQGNRCIQNAQPPTTEPPIVTTTPAGPAQETCFNEQQCCAPWANNGECRRNPTYMNLWCKASCGVCRPTTYNLNIGKILANQRRPEVSLMSSFSDTPSPPQTTQPPSSACVDFSTNCAAWSRQGLCNSNPTYMWENCKRTCGTCYLTNLNNRLNRCGFSRRLLRTGQATTNATSNAVSPLRRQSALMPMPPSSRPPNLRLSLPSSASNVTLKRTQLRAPIPPSGAPIAPKRG</sequence>
<protein>
    <submittedName>
        <fullName evidence="5">ShKT domain-containing protein</fullName>
    </submittedName>
</protein>
<feature type="compositionally biased region" description="Low complexity" evidence="3">
    <location>
        <begin position="604"/>
        <end position="617"/>
    </location>
</feature>
<evidence type="ECO:0000256" key="1">
    <source>
        <dbReference type="ARBA" id="ARBA00022723"/>
    </source>
</evidence>
<dbReference type="PROSITE" id="PS51670">
    <property type="entry name" value="SHKT"/>
    <property type="match status" value="2"/>
</dbReference>
<dbReference type="SUPFAM" id="SSF48056">
    <property type="entry name" value="Di-copper centre-containing domain"/>
    <property type="match status" value="1"/>
</dbReference>
<dbReference type="Gene3D" id="1.10.1280.10">
    <property type="entry name" value="Di-copper center containing domain from catechol oxidase"/>
    <property type="match status" value="1"/>
</dbReference>
<dbReference type="Gene3D" id="1.10.10.1940">
    <property type="match status" value="1"/>
</dbReference>
<feature type="disulfide bond" evidence="2">
    <location>
        <begin position="441"/>
        <end position="475"/>
    </location>
</feature>
<keyword evidence="6" id="KW-1185">Reference proteome</keyword>
<gene>
    <name evidence="5" type="ORF">GCK32_003790</name>
</gene>
<dbReference type="PANTHER" id="PTHR11474">
    <property type="entry name" value="TYROSINASE FAMILY MEMBER"/>
    <property type="match status" value="1"/>
</dbReference>
<dbReference type="EMBL" id="WIXE01002630">
    <property type="protein sequence ID" value="KAK5984645.1"/>
    <property type="molecule type" value="Genomic_DNA"/>
</dbReference>
<dbReference type="Proteomes" id="UP001331761">
    <property type="component" value="Unassembled WGS sequence"/>
</dbReference>
<dbReference type="SMART" id="SM00254">
    <property type="entry name" value="ShKT"/>
    <property type="match status" value="2"/>
</dbReference>
<feature type="region of interest" description="Disordered" evidence="3">
    <location>
        <begin position="578"/>
        <end position="641"/>
    </location>
</feature>